<gene>
    <name evidence="7" type="ORF">DWB68_01000</name>
</gene>
<feature type="domain" description="CopC" evidence="6">
    <location>
        <begin position="83"/>
        <end position="180"/>
    </location>
</feature>
<dbReference type="AlphaFoldDB" id="A0A399JD86"/>
<evidence type="ECO:0000256" key="3">
    <source>
        <dbReference type="ARBA" id="ARBA00022729"/>
    </source>
</evidence>
<accession>A0A399JD86</accession>
<dbReference type="GO" id="GO:0006825">
    <property type="term" value="P:copper ion transport"/>
    <property type="evidence" value="ECO:0007669"/>
    <property type="project" value="InterPro"/>
</dbReference>
<dbReference type="GO" id="GO:0005886">
    <property type="term" value="C:plasma membrane"/>
    <property type="evidence" value="ECO:0007669"/>
    <property type="project" value="TreeGrafter"/>
</dbReference>
<evidence type="ECO:0000259" key="6">
    <source>
        <dbReference type="Pfam" id="PF04234"/>
    </source>
</evidence>
<organism evidence="7 8">
    <name type="scientific">Galactobacter valiniphilus</name>
    <dbReference type="NCBI Taxonomy" id="2676122"/>
    <lineage>
        <taxon>Bacteria</taxon>
        <taxon>Bacillati</taxon>
        <taxon>Actinomycetota</taxon>
        <taxon>Actinomycetes</taxon>
        <taxon>Micrococcales</taxon>
        <taxon>Micrococcaceae</taxon>
        <taxon>Galactobacter</taxon>
    </lineage>
</organism>
<evidence type="ECO:0000256" key="1">
    <source>
        <dbReference type="ARBA" id="ARBA00004196"/>
    </source>
</evidence>
<evidence type="ECO:0000256" key="4">
    <source>
        <dbReference type="ARBA" id="ARBA00023008"/>
    </source>
</evidence>
<dbReference type="SUPFAM" id="SSF81296">
    <property type="entry name" value="E set domains"/>
    <property type="match status" value="1"/>
</dbReference>
<dbReference type="InterPro" id="IPR032694">
    <property type="entry name" value="CopC/D"/>
</dbReference>
<proteinExistence type="predicted"/>
<keyword evidence="3" id="KW-0732">Signal</keyword>
<dbReference type="Proteomes" id="UP000265419">
    <property type="component" value="Unassembled WGS sequence"/>
</dbReference>
<dbReference type="GO" id="GO:0005507">
    <property type="term" value="F:copper ion binding"/>
    <property type="evidence" value="ECO:0007669"/>
    <property type="project" value="InterPro"/>
</dbReference>
<comment type="subcellular location">
    <subcellularLocation>
        <location evidence="1">Cell envelope</location>
    </subcellularLocation>
</comment>
<evidence type="ECO:0000256" key="2">
    <source>
        <dbReference type="ARBA" id="ARBA00022723"/>
    </source>
</evidence>
<dbReference type="InterPro" id="IPR014755">
    <property type="entry name" value="Cu-Rt/internalin_Ig-like"/>
</dbReference>
<dbReference type="PANTHER" id="PTHR34820:SF4">
    <property type="entry name" value="INNER MEMBRANE PROTEIN YEBZ"/>
    <property type="match status" value="1"/>
</dbReference>
<comment type="caution">
    <text evidence="7">The sequence shown here is derived from an EMBL/GenBank/DDBJ whole genome shotgun (WGS) entry which is preliminary data.</text>
</comment>
<sequence length="262" mass="26849">MLEVCRGIRRCRRRHSGGAGRRRRMVSCRARVPTGRRGATIVTGGTVSTTAPRPLRSRLALALAGALALLAAPFIAAAPAQAHDQFLGGTPKAGSAIEVAPDTITLTFSAEIKQIAGTSNAISVTDRDGKEYATGDVKIDGAKLSRALTALPAGTYDVSWSALSSDGHRIHSNDDYAFTVTKGEKAKPAASSGAASSAKATAAPAKSPAASASAQASGGADVVAETAPTVMIMWIVAGFLVLAIVLGIILQLTRKKPGSDEF</sequence>
<protein>
    <submittedName>
        <fullName evidence="7">Copper resistance protein CopC</fullName>
    </submittedName>
</protein>
<feature type="transmembrane region" description="Helical" evidence="5">
    <location>
        <begin position="231"/>
        <end position="252"/>
    </location>
</feature>
<reference evidence="7 8" key="1">
    <citation type="submission" date="2018-07" db="EMBL/GenBank/DDBJ databases">
        <title>Arthrobacter sp. nov., isolated from raw cow's milk with high bacterial count.</title>
        <authorList>
            <person name="Hahne J."/>
            <person name="Isele D."/>
            <person name="Lipski A."/>
        </authorList>
    </citation>
    <scope>NUCLEOTIDE SEQUENCE [LARGE SCALE GENOMIC DNA]</scope>
    <source>
        <strain evidence="7 8">JZ R-35</strain>
    </source>
</reference>
<evidence type="ECO:0000313" key="8">
    <source>
        <dbReference type="Proteomes" id="UP000265419"/>
    </source>
</evidence>
<dbReference type="GO" id="GO:0030313">
    <property type="term" value="C:cell envelope"/>
    <property type="evidence" value="ECO:0007669"/>
    <property type="project" value="UniProtKB-SubCell"/>
</dbReference>
<evidence type="ECO:0000313" key="7">
    <source>
        <dbReference type="EMBL" id="RII43523.1"/>
    </source>
</evidence>
<keyword evidence="2" id="KW-0479">Metal-binding</keyword>
<keyword evidence="4" id="KW-0186">Copper</keyword>
<keyword evidence="8" id="KW-1185">Reference proteome</keyword>
<evidence type="ECO:0000256" key="5">
    <source>
        <dbReference type="SAM" id="Phobius"/>
    </source>
</evidence>
<dbReference type="PANTHER" id="PTHR34820">
    <property type="entry name" value="INNER MEMBRANE PROTEIN YEBZ"/>
    <property type="match status" value="1"/>
</dbReference>
<dbReference type="Gene3D" id="2.60.40.1220">
    <property type="match status" value="1"/>
</dbReference>
<keyword evidence="5" id="KW-0812">Transmembrane</keyword>
<dbReference type="GO" id="GO:0046688">
    <property type="term" value="P:response to copper ion"/>
    <property type="evidence" value="ECO:0007669"/>
    <property type="project" value="InterPro"/>
</dbReference>
<dbReference type="InterPro" id="IPR007348">
    <property type="entry name" value="CopC_dom"/>
</dbReference>
<dbReference type="InterPro" id="IPR014756">
    <property type="entry name" value="Ig_E-set"/>
</dbReference>
<keyword evidence="5" id="KW-0472">Membrane</keyword>
<dbReference type="Pfam" id="PF04234">
    <property type="entry name" value="CopC"/>
    <property type="match status" value="1"/>
</dbReference>
<keyword evidence="5" id="KW-1133">Transmembrane helix</keyword>
<dbReference type="EMBL" id="QQXK01000002">
    <property type="protein sequence ID" value="RII43523.1"/>
    <property type="molecule type" value="Genomic_DNA"/>
</dbReference>
<name>A0A399JD86_9MICC</name>
<dbReference type="GO" id="GO:0042597">
    <property type="term" value="C:periplasmic space"/>
    <property type="evidence" value="ECO:0007669"/>
    <property type="project" value="InterPro"/>
</dbReference>